<evidence type="ECO:0000313" key="2">
    <source>
        <dbReference type="Proteomes" id="UP001295684"/>
    </source>
</evidence>
<evidence type="ECO:0000313" key="1">
    <source>
        <dbReference type="EMBL" id="CAI2386126.1"/>
    </source>
</evidence>
<dbReference type="Proteomes" id="UP001295684">
    <property type="component" value="Unassembled WGS sequence"/>
</dbReference>
<sequence length="83" mass="9687">MASNYSELFEQYDECWKDVEQRWKAGETIDMHECKDVSEELVNKTIAVVKERQEKEIPTIDDASNDPLNYGINLTMGAWMKNL</sequence>
<dbReference type="EMBL" id="CAMPGE010028614">
    <property type="protein sequence ID" value="CAI2386126.1"/>
    <property type="molecule type" value="Genomic_DNA"/>
</dbReference>
<name>A0AAD1Y684_EUPCR</name>
<keyword evidence="2" id="KW-1185">Reference proteome</keyword>
<dbReference type="AlphaFoldDB" id="A0AAD1Y684"/>
<gene>
    <name evidence="1" type="ORF">ECRASSUSDP1_LOCUS27729</name>
</gene>
<reference evidence="1" key="1">
    <citation type="submission" date="2023-07" db="EMBL/GenBank/DDBJ databases">
        <authorList>
            <consortium name="AG Swart"/>
            <person name="Singh M."/>
            <person name="Singh A."/>
            <person name="Seah K."/>
            <person name="Emmerich C."/>
        </authorList>
    </citation>
    <scope>NUCLEOTIDE SEQUENCE</scope>
    <source>
        <strain evidence="1">DP1</strain>
    </source>
</reference>
<proteinExistence type="predicted"/>
<organism evidence="1 2">
    <name type="scientific">Euplotes crassus</name>
    <dbReference type="NCBI Taxonomy" id="5936"/>
    <lineage>
        <taxon>Eukaryota</taxon>
        <taxon>Sar</taxon>
        <taxon>Alveolata</taxon>
        <taxon>Ciliophora</taxon>
        <taxon>Intramacronucleata</taxon>
        <taxon>Spirotrichea</taxon>
        <taxon>Hypotrichia</taxon>
        <taxon>Euplotida</taxon>
        <taxon>Euplotidae</taxon>
        <taxon>Moneuplotes</taxon>
    </lineage>
</organism>
<accession>A0AAD1Y684</accession>
<comment type="caution">
    <text evidence="1">The sequence shown here is derived from an EMBL/GenBank/DDBJ whole genome shotgun (WGS) entry which is preliminary data.</text>
</comment>
<protein>
    <submittedName>
        <fullName evidence="1">Uncharacterized protein</fullName>
    </submittedName>
</protein>